<comment type="similarity">
    <text evidence="2">Belongs to the DivIVA family.</text>
</comment>
<keyword evidence="4" id="KW-0963">Cytoplasm</keyword>
<evidence type="ECO:0000313" key="10">
    <source>
        <dbReference type="EMBL" id="GIM89793.1"/>
    </source>
</evidence>
<evidence type="ECO:0000256" key="2">
    <source>
        <dbReference type="ARBA" id="ARBA00009008"/>
    </source>
</evidence>
<accession>A0A919W477</accession>
<dbReference type="NCBIfam" id="TIGR03544">
    <property type="entry name" value="DivI1A_domain"/>
    <property type="match status" value="1"/>
</dbReference>
<dbReference type="InterPro" id="IPR019933">
    <property type="entry name" value="DivIVA_domain"/>
</dbReference>
<dbReference type="Gene3D" id="6.10.250.660">
    <property type="match status" value="1"/>
</dbReference>
<gene>
    <name evidence="10" type="primary">wag31_1</name>
    <name evidence="10" type="ORF">Ato02nite_015860</name>
</gene>
<comment type="caution">
    <text evidence="10">The sequence shown here is derived from an EMBL/GenBank/DDBJ whole genome shotgun (WGS) entry which is preliminary data.</text>
</comment>
<evidence type="ECO:0000256" key="7">
    <source>
        <dbReference type="ARBA" id="ARBA00023306"/>
    </source>
</evidence>
<keyword evidence="7" id="KW-0131">Cell cycle</keyword>
<evidence type="ECO:0000256" key="4">
    <source>
        <dbReference type="ARBA" id="ARBA00022490"/>
    </source>
</evidence>
<dbReference type="Proteomes" id="UP000677082">
    <property type="component" value="Unassembled WGS sequence"/>
</dbReference>
<dbReference type="EMBL" id="BOQN01000019">
    <property type="protein sequence ID" value="GIM89793.1"/>
    <property type="molecule type" value="Genomic_DNA"/>
</dbReference>
<dbReference type="GO" id="GO:0051301">
    <property type="term" value="P:cell division"/>
    <property type="evidence" value="ECO:0007669"/>
    <property type="project" value="UniProtKB-KW"/>
</dbReference>
<sequence length="227" mass="25359">MPLTPAEIHNIEFAKASLGKRGYDEEQVDALLDEVSTEMIRLLEENDRLQRHLPSVSAPPEVDNSAATAEFSALNAELDRARRACAQAESNARRMHGLLDEARRAAAARPAPAHPADNSEAMLSMAQRTADDHLRHAHEESNALITEARERSERTTDEARKLAGDIEQNARRHHQEAAAELGTKRAGLLREIDEMTEFIENYRHALRDHVTRQGQLLDGTAVEQVRV</sequence>
<dbReference type="RefSeq" id="WP_281419705.1">
    <property type="nucleotide sequence ID" value="NZ_BOQN01000019.1"/>
</dbReference>
<evidence type="ECO:0000313" key="11">
    <source>
        <dbReference type="Proteomes" id="UP000677082"/>
    </source>
</evidence>
<evidence type="ECO:0000256" key="5">
    <source>
        <dbReference type="ARBA" id="ARBA00022618"/>
    </source>
</evidence>
<evidence type="ECO:0000256" key="3">
    <source>
        <dbReference type="ARBA" id="ARBA00018787"/>
    </source>
</evidence>
<organism evidence="10 11">
    <name type="scientific">Paractinoplanes toevensis</name>
    <dbReference type="NCBI Taxonomy" id="571911"/>
    <lineage>
        <taxon>Bacteria</taxon>
        <taxon>Bacillati</taxon>
        <taxon>Actinomycetota</taxon>
        <taxon>Actinomycetes</taxon>
        <taxon>Micromonosporales</taxon>
        <taxon>Micromonosporaceae</taxon>
        <taxon>Paractinoplanes</taxon>
    </lineage>
</organism>
<keyword evidence="11" id="KW-1185">Reference proteome</keyword>
<protein>
    <recommendedName>
        <fullName evidence="3">Cell wall synthesis protein Wag31</fullName>
    </recommendedName>
    <alternativeName>
        <fullName evidence="8">Antigen 84</fullName>
    </alternativeName>
</protein>
<keyword evidence="6 9" id="KW-0175">Coiled coil</keyword>
<evidence type="ECO:0000256" key="1">
    <source>
        <dbReference type="ARBA" id="ARBA00004496"/>
    </source>
</evidence>
<name>A0A919W477_9ACTN</name>
<dbReference type="AlphaFoldDB" id="A0A919W477"/>
<dbReference type="GO" id="GO:0005737">
    <property type="term" value="C:cytoplasm"/>
    <property type="evidence" value="ECO:0007669"/>
    <property type="project" value="UniProtKB-SubCell"/>
</dbReference>
<evidence type="ECO:0000256" key="8">
    <source>
        <dbReference type="ARBA" id="ARBA00031737"/>
    </source>
</evidence>
<dbReference type="PANTHER" id="PTHR35794:SF2">
    <property type="entry name" value="CELL DIVISION PROTEIN DIVIVA"/>
    <property type="match status" value="1"/>
</dbReference>
<evidence type="ECO:0000256" key="6">
    <source>
        <dbReference type="ARBA" id="ARBA00023054"/>
    </source>
</evidence>
<keyword evidence="5" id="KW-0132">Cell division</keyword>
<evidence type="ECO:0000256" key="9">
    <source>
        <dbReference type="SAM" id="Coils"/>
    </source>
</evidence>
<dbReference type="Pfam" id="PF05103">
    <property type="entry name" value="DivIVA"/>
    <property type="match status" value="1"/>
</dbReference>
<dbReference type="PANTHER" id="PTHR35794">
    <property type="entry name" value="CELL DIVISION PROTEIN DIVIVA"/>
    <property type="match status" value="1"/>
</dbReference>
<feature type="coiled-coil region" evidence="9">
    <location>
        <begin position="32"/>
        <end position="91"/>
    </location>
</feature>
<reference evidence="10 11" key="1">
    <citation type="submission" date="2021-03" db="EMBL/GenBank/DDBJ databases">
        <title>Whole genome shotgun sequence of Actinoplanes toevensis NBRC 105298.</title>
        <authorList>
            <person name="Komaki H."/>
            <person name="Tamura T."/>
        </authorList>
    </citation>
    <scope>NUCLEOTIDE SEQUENCE [LARGE SCALE GENOMIC DNA]</scope>
    <source>
        <strain evidence="10 11">NBRC 105298</strain>
    </source>
</reference>
<comment type="subcellular location">
    <subcellularLocation>
        <location evidence="1">Cytoplasm</location>
    </subcellularLocation>
</comment>
<dbReference type="InterPro" id="IPR007793">
    <property type="entry name" value="DivIVA_fam"/>
</dbReference>
<proteinExistence type="inferred from homology"/>